<dbReference type="STRING" id="525903.Taci_1357"/>
<gene>
    <name evidence="2" type="ordered locus">Taci_1357</name>
</gene>
<keyword evidence="1" id="KW-0812">Transmembrane</keyword>
<evidence type="ECO:0000256" key="1">
    <source>
        <dbReference type="SAM" id="Phobius"/>
    </source>
</evidence>
<sequence>MISPLHLGLFALLGATSSLIPCGAVYQLAAAFAVLGGGSRGHLWRAGAYLAARGAAHGLMGLAISALGALSLPILLVQRAAGPLLILSSCAMLKALPWLDMRPLAERGARAAGSGHLGAAAAGILLSLVPCPEGAAALFGAVIPQAASMGPVGALLGAMAFGLGSGLPPVLMAAGLRLLPPGLEGWIARREGKIRTWAAMGLMGIGLYMTMAHVYHLF</sequence>
<dbReference type="KEGG" id="tai:Taci_1357"/>
<dbReference type="eggNOG" id="COG4232">
    <property type="taxonomic scope" value="Bacteria"/>
</dbReference>
<dbReference type="EnsemblBacteria" id="ACZ19588">
    <property type="protein sequence ID" value="ACZ19588"/>
    <property type="gene ID" value="Taci_1357"/>
</dbReference>
<proteinExistence type="predicted"/>
<organism evidence="2 3">
    <name type="scientific">Thermanaerovibrio acidaminovorans (strain ATCC 49978 / DSM 6589 / Su883)</name>
    <name type="common">Selenomonas acidaminovorans</name>
    <dbReference type="NCBI Taxonomy" id="525903"/>
    <lineage>
        <taxon>Bacteria</taxon>
        <taxon>Thermotogati</taxon>
        <taxon>Synergistota</taxon>
        <taxon>Synergistia</taxon>
        <taxon>Synergistales</taxon>
        <taxon>Synergistaceae</taxon>
        <taxon>Thermanaerovibrio</taxon>
    </lineage>
</organism>
<feature type="transmembrane region" description="Helical" evidence="1">
    <location>
        <begin position="117"/>
        <end position="143"/>
    </location>
</feature>
<keyword evidence="1" id="KW-1133">Transmembrane helix</keyword>
<dbReference type="EMBL" id="CP001818">
    <property type="protein sequence ID" value="ACZ19588.1"/>
    <property type="molecule type" value="Genomic_DNA"/>
</dbReference>
<feature type="transmembrane region" description="Helical" evidence="1">
    <location>
        <begin position="6"/>
        <end position="35"/>
    </location>
</feature>
<dbReference type="HOGENOM" id="CLU_1266383_0_0_0"/>
<evidence type="ECO:0000313" key="2">
    <source>
        <dbReference type="EMBL" id="ACZ19588.1"/>
    </source>
</evidence>
<feature type="transmembrane region" description="Helical" evidence="1">
    <location>
        <begin position="47"/>
        <end position="70"/>
    </location>
</feature>
<protein>
    <recommendedName>
        <fullName evidence="4">Urease accessory protein UreH-like transmembrane domain-containing protein</fullName>
    </recommendedName>
</protein>
<dbReference type="OrthoDB" id="1199621at2"/>
<keyword evidence="3" id="KW-1185">Reference proteome</keyword>
<reference evidence="2 3" key="1">
    <citation type="journal article" date="2009" name="Stand. Genomic Sci.">
        <title>Complete genome sequence of Thermanaerovibrio acidaminovorans type strain (Su883).</title>
        <authorList>
            <person name="Chovatia M."/>
            <person name="Sikorski J."/>
            <person name="Schroder M."/>
            <person name="Lapidus A."/>
            <person name="Nolan M."/>
            <person name="Tice H."/>
            <person name="Glavina Del Rio T."/>
            <person name="Copeland A."/>
            <person name="Cheng J.F."/>
            <person name="Lucas S."/>
            <person name="Chen F."/>
            <person name="Bruce D."/>
            <person name="Goodwin L."/>
            <person name="Pitluck S."/>
            <person name="Ivanova N."/>
            <person name="Mavromatis K."/>
            <person name="Ovchinnikova G."/>
            <person name="Pati A."/>
            <person name="Chen A."/>
            <person name="Palaniappan K."/>
            <person name="Land M."/>
            <person name="Hauser L."/>
            <person name="Chang Y.J."/>
            <person name="Jeffries C.D."/>
            <person name="Chain P."/>
            <person name="Saunders E."/>
            <person name="Detter J.C."/>
            <person name="Brettin T."/>
            <person name="Rohde M."/>
            <person name="Goker M."/>
            <person name="Spring S."/>
            <person name="Bristow J."/>
            <person name="Markowitz V."/>
            <person name="Hugenholtz P."/>
            <person name="Kyrpides N.C."/>
            <person name="Klenk H.P."/>
            <person name="Eisen J.A."/>
        </authorList>
    </citation>
    <scope>NUCLEOTIDE SEQUENCE [LARGE SCALE GENOMIC DNA]</scope>
    <source>
        <strain evidence="3">ATCC 49978 / DSM 6589 / Su883</strain>
    </source>
</reference>
<accession>D1B6E7</accession>
<name>D1B6E7_THEAS</name>
<evidence type="ECO:0008006" key="4">
    <source>
        <dbReference type="Google" id="ProtNLM"/>
    </source>
</evidence>
<evidence type="ECO:0000313" key="3">
    <source>
        <dbReference type="Proteomes" id="UP000002030"/>
    </source>
</evidence>
<feature type="transmembrane region" description="Helical" evidence="1">
    <location>
        <begin position="197"/>
        <end position="215"/>
    </location>
</feature>
<keyword evidence="1" id="KW-0472">Membrane</keyword>
<dbReference type="RefSeq" id="WP_012870099.1">
    <property type="nucleotide sequence ID" value="NC_013522.1"/>
</dbReference>
<feature type="transmembrane region" description="Helical" evidence="1">
    <location>
        <begin position="155"/>
        <end position="176"/>
    </location>
</feature>
<dbReference type="AlphaFoldDB" id="D1B6E7"/>
<dbReference type="Proteomes" id="UP000002030">
    <property type="component" value="Chromosome"/>
</dbReference>